<evidence type="ECO:0000256" key="14">
    <source>
        <dbReference type="PIRSR" id="PIRSR001365-1"/>
    </source>
</evidence>
<accession>A0A9D9EUM7</accession>
<comment type="catalytic activity">
    <reaction evidence="11 12">
        <text>L-aspartate 4-semialdehyde + pyruvate = (2S,4S)-4-hydroxy-2,3,4,5-tetrahydrodipicolinate + H2O + H(+)</text>
        <dbReference type="Rhea" id="RHEA:34171"/>
        <dbReference type="ChEBI" id="CHEBI:15361"/>
        <dbReference type="ChEBI" id="CHEBI:15377"/>
        <dbReference type="ChEBI" id="CHEBI:15378"/>
        <dbReference type="ChEBI" id="CHEBI:67139"/>
        <dbReference type="ChEBI" id="CHEBI:537519"/>
        <dbReference type="EC" id="4.3.3.7"/>
    </reaction>
</comment>
<feature type="binding site" evidence="12 15">
    <location>
        <position position="209"/>
    </location>
    <ligand>
        <name>pyruvate</name>
        <dbReference type="ChEBI" id="CHEBI:15361"/>
    </ligand>
</feature>
<keyword evidence="5 12" id="KW-0963">Cytoplasm</keyword>
<comment type="similarity">
    <text evidence="3 12 13">Belongs to the DapA family.</text>
</comment>
<evidence type="ECO:0000256" key="9">
    <source>
        <dbReference type="ARBA" id="ARBA00023239"/>
    </source>
</evidence>
<name>A0A9D9EUM7_9BACT</name>
<evidence type="ECO:0000256" key="13">
    <source>
        <dbReference type="PIRNR" id="PIRNR001365"/>
    </source>
</evidence>
<dbReference type="GO" id="GO:0019877">
    <property type="term" value="P:diaminopimelate biosynthetic process"/>
    <property type="evidence" value="ECO:0007669"/>
    <property type="project" value="UniProtKB-UniRule"/>
</dbReference>
<evidence type="ECO:0000256" key="5">
    <source>
        <dbReference type="ARBA" id="ARBA00022490"/>
    </source>
</evidence>
<reference evidence="16" key="1">
    <citation type="submission" date="2020-10" db="EMBL/GenBank/DDBJ databases">
        <authorList>
            <person name="Gilroy R."/>
        </authorList>
    </citation>
    <scope>NUCLEOTIDE SEQUENCE</scope>
    <source>
        <strain evidence="16">B1-20833</strain>
    </source>
</reference>
<feature type="binding site" evidence="12 15">
    <location>
        <position position="52"/>
    </location>
    <ligand>
        <name>pyruvate</name>
        <dbReference type="ChEBI" id="CHEBI:15361"/>
    </ligand>
</feature>
<dbReference type="InterPro" id="IPR002220">
    <property type="entry name" value="DapA-like"/>
</dbReference>
<dbReference type="InterPro" id="IPR005263">
    <property type="entry name" value="DapA"/>
</dbReference>
<evidence type="ECO:0000256" key="3">
    <source>
        <dbReference type="ARBA" id="ARBA00007592"/>
    </source>
</evidence>
<comment type="function">
    <text evidence="1 12">Catalyzes the condensation of (S)-aspartate-beta-semialdehyde [(S)-ASA] and pyruvate to 4-hydroxy-tetrahydrodipicolinate (HTPA).</text>
</comment>
<dbReference type="Pfam" id="PF00701">
    <property type="entry name" value="DHDPS"/>
    <property type="match status" value="1"/>
</dbReference>
<dbReference type="NCBIfam" id="TIGR00674">
    <property type="entry name" value="dapA"/>
    <property type="match status" value="1"/>
</dbReference>
<keyword evidence="8 12" id="KW-0457">Lysine biosynthesis</keyword>
<gene>
    <name evidence="12" type="primary">dapA</name>
    <name evidence="16" type="ORF">IAC06_04695</name>
</gene>
<dbReference type="AlphaFoldDB" id="A0A9D9EUM7"/>
<dbReference type="PIRSF" id="PIRSF001365">
    <property type="entry name" value="DHDPS"/>
    <property type="match status" value="1"/>
</dbReference>
<dbReference type="SUPFAM" id="SSF51569">
    <property type="entry name" value="Aldolase"/>
    <property type="match status" value="1"/>
</dbReference>
<comment type="subcellular location">
    <subcellularLocation>
        <location evidence="12">Cytoplasm</location>
    </subcellularLocation>
</comment>
<dbReference type="HAMAP" id="MF_00418">
    <property type="entry name" value="DapA"/>
    <property type="match status" value="1"/>
</dbReference>
<dbReference type="Gene3D" id="3.20.20.70">
    <property type="entry name" value="Aldolase class I"/>
    <property type="match status" value="1"/>
</dbReference>
<comment type="pathway">
    <text evidence="2 12">Amino-acid biosynthesis; L-lysine biosynthesis via DAP pathway; (S)-tetrahydrodipicolinate from L-aspartate: step 3/4.</text>
</comment>
<comment type="caution">
    <text evidence="12">Was originally thought to be a dihydrodipicolinate synthase (DHDPS), catalyzing the condensation of (S)-aspartate-beta-semialdehyde [(S)-ASA] and pyruvate to dihydrodipicolinate (DHDP). However, it was shown in E.coli that the product of the enzymatic reaction is not dihydrodipicolinate but in fact (4S)-4-hydroxy-2,3,4,5-tetrahydro-(2S)-dipicolinic acid (HTPA), and that the consecutive dehydration reaction leading to DHDP is not spontaneous but catalyzed by DapB.</text>
</comment>
<dbReference type="CDD" id="cd00950">
    <property type="entry name" value="DHDPS"/>
    <property type="match status" value="1"/>
</dbReference>
<evidence type="ECO:0000256" key="7">
    <source>
        <dbReference type="ARBA" id="ARBA00022915"/>
    </source>
</evidence>
<dbReference type="EMBL" id="JADIMI010000044">
    <property type="protein sequence ID" value="MBO8452165.1"/>
    <property type="molecule type" value="Genomic_DNA"/>
</dbReference>
<protein>
    <recommendedName>
        <fullName evidence="4 12">4-hydroxy-tetrahydrodipicolinate synthase</fullName>
        <shortName evidence="12">HTPA synthase</shortName>
        <ecNumber evidence="4 12">4.3.3.7</ecNumber>
    </recommendedName>
</protein>
<evidence type="ECO:0000256" key="12">
    <source>
        <dbReference type="HAMAP-Rule" id="MF_00418"/>
    </source>
</evidence>
<dbReference type="PANTHER" id="PTHR12128">
    <property type="entry name" value="DIHYDRODIPICOLINATE SYNTHASE"/>
    <property type="match status" value="1"/>
</dbReference>
<keyword evidence="9 12" id="KW-0456">Lyase</keyword>
<feature type="site" description="Part of a proton relay during catalysis" evidence="12">
    <location>
        <position position="51"/>
    </location>
</feature>
<evidence type="ECO:0000256" key="11">
    <source>
        <dbReference type="ARBA" id="ARBA00047836"/>
    </source>
</evidence>
<sequence>MNRIDSDFTLKGLGTALVTPFKDGEVDYDAFCALVDRQVLAGVDFLVPLGSTGETPCLEDEEKVSLTECAASRSGGRPVMVGVGTNSLRHTVRNIRLLEDHGADIFLVVVPYYNKPTQKGMVEYFKAVASETDRPVVLYNVPSRTGANMTAETALELARIDNIIATKEASGDLDQIRRIIDGAPEGFTVLSGNDDQTLDIMKAGGSGVISVVSNIAPKIMADLVAAAAARDYDTAARLNDRLAPLFRGCFIESNPIPVKAGLASMGLISNELRLPLVPSTPSTYAEMEKIISSLSL</sequence>
<evidence type="ECO:0000256" key="6">
    <source>
        <dbReference type="ARBA" id="ARBA00022605"/>
    </source>
</evidence>
<comment type="caution">
    <text evidence="16">The sequence shown here is derived from an EMBL/GenBank/DDBJ whole genome shotgun (WGS) entry which is preliminary data.</text>
</comment>
<dbReference type="EC" id="4.3.3.7" evidence="4 12"/>
<dbReference type="GO" id="GO:0009089">
    <property type="term" value="P:lysine biosynthetic process via diaminopimelate"/>
    <property type="evidence" value="ECO:0007669"/>
    <property type="project" value="UniProtKB-UniRule"/>
</dbReference>
<evidence type="ECO:0000256" key="8">
    <source>
        <dbReference type="ARBA" id="ARBA00023154"/>
    </source>
</evidence>
<evidence type="ECO:0000256" key="1">
    <source>
        <dbReference type="ARBA" id="ARBA00003294"/>
    </source>
</evidence>
<evidence type="ECO:0000256" key="2">
    <source>
        <dbReference type="ARBA" id="ARBA00005120"/>
    </source>
</evidence>
<dbReference type="InterPro" id="IPR013785">
    <property type="entry name" value="Aldolase_TIM"/>
</dbReference>
<dbReference type="SMART" id="SM01130">
    <property type="entry name" value="DHDPS"/>
    <property type="match status" value="1"/>
</dbReference>
<evidence type="ECO:0000256" key="10">
    <source>
        <dbReference type="ARBA" id="ARBA00023270"/>
    </source>
</evidence>
<evidence type="ECO:0000256" key="15">
    <source>
        <dbReference type="PIRSR" id="PIRSR001365-2"/>
    </source>
</evidence>
<dbReference type="GO" id="GO:0005829">
    <property type="term" value="C:cytosol"/>
    <property type="evidence" value="ECO:0007669"/>
    <property type="project" value="TreeGrafter"/>
</dbReference>
<dbReference type="PRINTS" id="PR00146">
    <property type="entry name" value="DHPICSNTHASE"/>
</dbReference>
<feature type="active site" description="Schiff-base intermediate with substrate" evidence="12 14">
    <location>
        <position position="167"/>
    </location>
</feature>
<keyword evidence="7 12" id="KW-0220">Diaminopimelate biosynthesis</keyword>
<dbReference type="Proteomes" id="UP000823661">
    <property type="component" value="Unassembled WGS sequence"/>
</dbReference>
<comment type="subunit">
    <text evidence="12">Homotetramer; dimer of dimers.</text>
</comment>
<keyword evidence="10 12" id="KW-0704">Schiff base</keyword>
<evidence type="ECO:0000313" key="17">
    <source>
        <dbReference type="Proteomes" id="UP000823661"/>
    </source>
</evidence>
<organism evidence="16 17">
    <name type="scientific">Candidatus Cryptobacteroides intestinavium</name>
    <dbReference type="NCBI Taxonomy" id="2840766"/>
    <lineage>
        <taxon>Bacteria</taxon>
        <taxon>Pseudomonadati</taxon>
        <taxon>Bacteroidota</taxon>
        <taxon>Bacteroidia</taxon>
        <taxon>Bacteroidales</taxon>
        <taxon>Candidatus Cryptobacteroides</taxon>
    </lineage>
</organism>
<feature type="site" description="Part of a proton relay during catalysis" evidence="12">
    <location>
        <position position="113"/>
    </location>
</feature>
<evidence type="ECO:0000256" key="4">
    <source>
        <dbReference type="ARBA" id="ARBA00012086"/>
    </source>
</evidence>
<reference evidence="16" key="2">
    <citation type="journal article" date="2021" name="PeerJ">
        <title>Extensive microbial diversity within the chicken gut microbiome revealed by metagenomics and culture.</title>
        <authorList>
            <person name="Gilroy R."/>
            <person name="Ravi A."/>
            <person name="Getino M."/>
            <person name="Pursley I."/>
            <person name="Horton D.L."/>
            <person name="Alikhan N.F."/>
            <person name="Baker D."/>
            <person name="Gharbi K."/>
            <person name="Hall N."/>
            <person name="Watson M."/>
            <person name="Adriaenssens E.M."/>
            <person name="Foster-Nyarko E."/>
            <person name="Jarju S."/>
            <person name="Secka A."/>
            <person name="Antonio M."/>
            <person name="Oren A."/>
            <person name="Chaudhuri R.R."/>
            <person name="La Ragione R."/>
            <person name="Hildebrand F."/>
            <person name="Pallen M.J."/>
        </authorList>
    </citation>
    <scope>NUCLEOTIDE SEQUENCE</scope>
    <source>
        <strain evidence="16">B1-20833</strain>
    </source>
</reference>
<keyword evidence="6 12" id="KW-0028">Amino-acid biosynthesis</keyword>
<dbReference type="GO" id="GO:0008840">
    <property type="term" value="F:4-hydroxy-tetrahydrodipicolinate synthase activity"/>
    <property type="evidence" value="ECO:0007669"/>
    <property type="project" value="UniProtKB-UniRule"/>
</dbReference>
<evidence type="ECO:0000313" key="16">
    <source>
        <dbReference type="EMBL" id="MBO8452165.1"/>
    </source>
</evidence>
<dbReference type="PANTHER" id="PTHR12128:SF66">
    <property type="entry name" value="4-HYDROXY-2-OXOGLUTARATE ALDOLASE, MITOCHONDRIAL"/>
    <property type="match status" value="1"/>
</dbReference>
<feature type="active site" description="Proton donor/acceptor" evidence="12 14">
    <location>
        <position position="139"/>
    </location>
</feature>
<proteinExistence type="inferred from homology"/>